<keyword evidence="6" id="KW-0472">Membrane</keyword>
<feature type="coiled-coil region" evidence="5">
    <location>
        <begin position="75"/>
        <end position="126"/>
    </location>
</feature>
<dbReference type="Gene3D" id="1.10.287.950">
    <property type="entry name" value="Methyl-accepting chemotaxis protein"/>
    <property type="match status" value="1"/>
</dbReference>
<evidence type="ECO:0008006" key="11">
    <source>
        <dbReference type="Google" id="ProtNLM"/>
    </source>
</evidence>
<protein>
    <recommendedName>
        <fullName evidence="11">Methyl-accepting chemotaxis protein</fullName>
    </recommendedName>
</protein>
<evidence type="ECO:0000256" key="6">
    <source>
        <dbReference type="SAM" id="Phobius"/>
    </source>
</evidence>
<dbReference type="Pfam" id="PF00015">
    <property type="entry name" value="MCPsignal"/>
    <property type="match status" value="1"/>
</dbReference>
<keyword evidence="6" id="KW-0812">Transmembrane</keyword>
<dbReference type="EMBL" id="CP022530">
    <property type="protein sequence ID" value="ASP40449.1"/>
    <property type="molecule type" value="Genomic_DNA"/>
</dbReference>
<dbReference type="PANTHER" id="PTHR32089:SF120">
    <property type="entry name" value="METHYL-ACCEPTING CHEMOTAXIS PROTEIN TLPQ"/>
    <property type="match status" value="1"/>
</dbReference>
<dbReference type="CDD" id="cd06225">
    <property type="entry name" value="HAMP"/>
    <property type="match status" value="1"/>
</dbReference>
<dbReference type="AlphaFoldDB" id="A0A222FNU5"/>
<dbReference type="FunFam" id="1.10.287.950:FF:000001">
    <property type="entry name" value="Methyl-accepting chemotaxis sensory transducer"/>
    <property type="match status" value="1"/>
</dbReference>
<dbReference type="GO" id="GO:0006935">
    <property type="term" value="P:chemotaxis"/>
    <property type="evidence" value="ECO:0007669"/>
    <property type="project" value="UniProtKB-ARBA"/>
</dbReference>
<keyword evidence="6" id="KW-1133">Transmembrane helix</keyword>
<dbReference type="OrthoDB" id="8724845at2"/>
<dbReference type="SMART" id="SM00304">
    <property type="entry name" value="HAMP"/>
    <property type="match status" value="2"/>
</dbReference>
<dbReference type="CDD" id="cd11386">
    <property type="entry name" value="MCP_signal"/>
    <property type="match status" value="1"/>
</dbReference>
<dbReference type="SMART" id="SM01358">
    <property type="entry name" value="HBM"/>
    <property type="match status" value="1"/>
</dbReference>
<dbReference type="PROSITE" id="PS50111">
    <property type="entry name" value="CHEMOTAXIS_TRANSDUC_2"/>
    <property type="match status" value="1"/>
</dbReference>
<evidence type="ECO:0000256" key="3">
    <source>
        <dbReference type="ARBA" id="ARBA00029447"/>
    </source>
</evidence>
<evidence type="ECO:0000259" key="8">
    <source>
        <dbReference type="PROSITE" id="PS50885"/>
    </source>
</evidence>
<evidence type="ECO:0000256" key="1">
    <source>
        <dbReference type="ARBA" id="ARBA00004370"/>
    </source>
</evidence>
<gene>
    <name evidence="9" type="ORF">CHH28_17985</name>
</gene>
<evidence type="ECO:0000256" key="4">
    <source>
        <dbReference type="PROSITE-ProRule" id="PRU00284"/>
    </source>
</evidence>
<feature type="transmembrane region" description="Helical" evidence="6">
    <location>
        <begin position="275"/>
        <end position="297"/>
    </location>
</feature>
<dbReference type="InterPro" id="IPR003660">
    <property type="entry name" value="HAMP_dom"/>
</dbReference>
<keyword evidence="5" id="KW-0175">Coiled coil</keyword>
<dbReference type="Proteomes" id="UP000202440">
    <property type="component" value="Chromosome"/>
</dbReference>
<evidence type="ECO:0000256" key="2">
    <source>
        <dbReference type="ARBA" id="ARBA00023224"/>
    </source>
</evidence>
<evidence type="ECO:0000313" key="10">
    <source>
        <dbReference type="Proteomes" id="UP000202440"/>
    </source>
</evidence>
<comment type="similarity">
    <text evidence="3">Belongs to the methyl-accepting chemotaxis (MCP) protein family.</text>
</comment>
<accession>A0A222FNU5</accession>
<dbReference type="KEGG" id="bsan:CHH28_17985"/>
<dbReference type="GO" id="GO:0016020">
    <property type="term" value="C:membrane"/>
    <property type="evidence" value="ECO:0007669"/>
    <property type="project" value="UniProtKB-SubCell"/>
</dbReference>
<organism evidence="9 10">
    <name type="scientific">Bacterioplanes sanyensis</name>
    <dbReference type="NCBI Taxonomy" id="1249553"/>
    <lineage>
        <taxon>Bacteria</taxon>
        <taxon>Pseudomonadati</taxon>
        <taxon>Pseudomonadota</taxon>
        <taxon>Gammaproteobacteria</taxon>
        <taxon>Oceanospirillales</taxon>
        <taxon>Oceanospirillaceae</taxon>
        <taxon>Bacterioplanes</taxon>
    </lineage>
</organism>
<keyword evidence="10" id="KW-1185">Reference proteome</keyword>
<name>A0A222FNU5_9GAMM</name>
<reference evidence="9 10" key="1">
    <citation type="submission" date="2017-07" db="EMBL/GenBank/DDBJ databases">
        <title>Annotated genome sequence of Bacterioplanes sanyensis isolated from Red Sea.</title>
        <authorList>
            <person name="Rehman Z.U."/>
        </authorList>
    </citation>
    <scope>NUCLEOTIDE SEQUENCE [LARGE SCALE GENOMIC DNA]</scope>
    <source>
        <strain evidence="9 10">NV9</strain>
    </source>
</reference>
<dbReference type="Pfam" id="PF00672">
    <property type="entry name" value="HAMP"/>
    <property type="match status" value="1"/>
</dbReference>
<sequence length="625" mass="68877">MLSVLNQVSIRSKHTLISVLVAGGLLLTGALAASGLNQLSHLSEMLEQQQKIATDMMALRRHEKDFLNRKDLQYVERFEQVRDSAAQALQALQQQLKENAMQLSEVEQLQQQLRRYSEAFAALSQKQQVIGLHSEDGLYGSLRSAVHGVETLAKDEGQYELLYHMLMLRRHEKDFMLRRQQKYLERFNKQVTAFNQALEQSFSPQEAAIRSGLQSYQRQFQQLVGEEVAIGLSENDGLRGNMRQEVQKTEALFDSLGERLGAIFTAQEESIYQRLLMAVTVIILLITGLTLIVSRAIHLPISYLTKKVQHVANDLDLTQLINHHSGDEIGVLSDSFDALIRSLRETVQQVKDSANTMNQASSHMASVTASVGSATQQQQDEIGQAVTAMSEMTSTIQNIANNANEAARSVSDVHGDISKGKSIADLTRAEIQQLSEDIGAATEAIHKLRSDSESIGSILAQISSIAEQTNLLALNAAIEAARAGEQGRGFAVVADEVRSLASRTQESTESIRDTLAEFRAGTELVVTTVDTSRERSQTVIDKAQQSSDILDTIYSNMSNLSDLNTQVATAAEQQSYATEEINRNVCRVDELANTLTQEAKQAAKAGDELSELAHHLGAAVDKFRV</sequence>
<evidence type="ECO:0000256" key="5">
    <source>
        <dbReference type="SAM" id="Coils"/>
    </source>
</evidence>
<proteinExistence type="inferred from homology"/>
<comment type="subcellular location">
    <subcellularLocation>
        <location evidence="1">Membrane</location>
    </subcellularLocation>
</comment>
<dbReference type="GO" id="GO:0007165">
    <property type="term" value="P:signal transduction"/>
    <property type="evidence" value="ECO:0007669"/>
    <property type="project" value="UniProtKB-KW"/>
</dbReference>
<dbReference type="InterPro" id="IPR032255">
    <property type="entry name" value="HBM"/>
</dbReference>
<feature type="domain" description="Methyl-accepting transducer" evidence="7">
    <location>
        <begin position="353"/>
        <end position="589"/>
    </location>
</feature>
<evidence type="ECO:0000313" key="9">
    <source>
        <dbReference type="EMBL" id="ASP40449.1"/>
    </source>
</evidence>
<dbReference type="RefSeq" id="WP_094061616.1">
    <property type="nucleotide sequence ID" value="NZ_CP022530.1"/>
</dbReference>
<evidence type="ECO:0000259" key="7">
    <source>
        <dbReference type="PROSITE" id="PS50111"/>
    </source>
</evidence>
<dbReference type="PROSITE" id="PS50885">
    <property type="entry name" value="HAMP"/>
    <property type="match status" value="1"/>
</dbReference>
<keyword evidence="2 4" id="KW-0807">Transducer</keyword>
<dbReference type="SUPFAM" id="SSF58104">
    <property type="entry name" value="Methyl-accepting chemotaxis protein (MCP) signaling domain"/>
    <property type="match status" value="1"/>
</dbReference>
<dbReference type="SMART" id="SM00283">
    <property type="entry name" value="MA"/>
    <property type="match status" value="1"/>
</dbReference>
<feature type="domain" description="HAMP" evidence="8">
    <location>
        <begin position="295"/>
        <end position="348"/>
    </location>
</feature>
<dbReference type="InterPro" id="IPR004089">
    <property type="entry name" value="MCPsignal_dom"/>
</dbReference>
<dbReference type="PANTHER" id="PTHR32089">
    <property type="entry name" value="METHYL-ACCEPTING CHEMOTAXIS PROTEIN MCPB"/>
    <property type="match status" value="1"/>
</dbReference>